<dbReference type="CDD" id="cd02869">
    <property type="entry name" value="PseudoU_synth_RluA_like"/>
    <property type="match status" value="1"/>
</dbReference>
<dbReference type="CDD" id="cd00165">
    <property type="entry name" value="S4"/>
    <property type="match status" value="1"/>
</dbReference>
<dbReference type="InterPro" id="IPR006224">
    <property type="entry name" value="PsdUridine_synth_RluA-like_CS"/>
</dbReference>
<comment type="catalytic activity">
    <reaction evidence="3">
        <text>uridine(1911/1915/1917) in 23S rRNA = pseudouridine(1911/1915/1917) in 23S rRNA</text>
        <dbReference type="Rhea" id="RHEA:42524"/>
        <dbReference type="Rhea" id="RHEA-COMP:10097"/>
        <dbReference type="Rhea" id="RHEA-COMP:10098"/>
        <dbReference type="ChEBI" id="CHEBI:65314"/>
        <dbReference type="ChEBI" id="CHEBI:65315"/>
        <dbReference type="EC" id="5.4.99.23"/>
    </reaction>
</comment>
<dbReference type="InterPro" id="IPR006145">
    <property type="entry name" value="PsdUridine_synth_RsuA/RluA"/>
</dbReference>
<reference evidence="12 13" key="1">
    <citation type="submission" date="2023-03" db="EMBL/GenBank/DDBJ databases">
        <title>Draft assemblies of triclosan tolerant bacteria isolated from returned activated sludge.</title>
        <authorList>
            <person name="Van Hamelsveld S."/>
        </authorList>
    </citation>
    <scope>NUCLEOTIDE SEQUENCE [LARGE SCALE GENOMIC DNA]</scope>
    <source>
        <strain evidence="12 13">GW210010_S58</strain>
    </source>
</reference>
<evidence type="ECO:0000259" key="11">
    <source>
        <dbReference type="SMART" id="SM00363"/>
    </source>
</evidence>
<evidence type="ECO:0000256" key="10">
    <source>
        <dbReference type="SAM" id="MobiDB-lite"/>
    </source>
</evidence>
<dbReference type="InterPro" id="IPR036986">
    <property type="entry name" value="S4_RNA-bd_sf"/>
</dbReference>
<keyword evidence="9" id="KW-0694">RNA-binding</keyword>
<dbReference type="Proteomes" id="UP001216674">
    <property type="component" value="Unassembled WGS sequence"/>
</dbReference>
<dbReference type="NCBIfam" id="TIGR00005">
    <property type="entry name" value="rluA_subfam"/>
    <property type="match status" value="1"/>
</dbReference>
<evidence type="ECO:0000256" key="3">
    <source>
        <dbReference type="ARBA" id="ARBA00036882"/>
    </source>
</evidence>
<evidence type="ECO:0000256" key="8">
    <source>
        <dbReference type="ARBA" id="ARBA00043148"/>
    </source>
</evidence>
<keyword evidence="13" id="KW-1185">Reference proteome</keyword>
<gene>
    <name evidence="12" type="ORF">P3W85_07690</name>
</gene>
<organism evidence="12 13">
    <name type="scientific">Cupriavidus basilensis</name>
    <dbReference type="NCBI Taxonomy" id="68895"/>
    <lineage>
        <taxon>Bacteria</taxon>
        <taxon>Pseudomonadati</taxon>
        <taxon>Pseudomonadota</taxon>
        <taxon>Betaproteobacteria</taxon>
        <taxon>Burkholderiales</taxon>
        <taxon>Burkholderiaceae</taxon>
        <taxon>Cupriavidus</taxon>
    </lineage>
</organism>
<dbReference type="PROSITE" id="PS50889">
    <property type="entry name" value="S4"/>
    <property type="match status" value="1"/>
</dbReference>
<dbReference type="RefSeq" id="WP_276264334.1">
    <property type="nucleotide sequence ID" value="NZ_JARJLM010000132.1"/>
</dbReference>
<dbReference type="SUPFAM" id="SSF55120">
    <property type="entry name" value="Pseudouridine synthase"/>
    <property type="match status" value="1"/>
</dbReference>
<dbReference type="Gene3D" id="3.10.290.10">
    <property type="entry name" value="RNA-binding S4 domain"/>
    <property type="match status" value="1"/>
</dbReference>
<dbReference type="Pfam" id="PF00849">
    <property type="entry name" value="PseudoU_synth_2"/>
    <property type="match status" value="1"/>
</dbReference>
<accession>A0ABT6AM19</accession>
<name>A0ABT6AM19_9BURK</name>
<dbReference type="PANTHER" id="PTHR21600">
    <property type="entry name" value="MITOCHONDRIAL RNA PSEUDOURIDINE SYNTHASE"/>
    <property type="match status" value="1"/>
</dbReference>
<evidence type="ECO:0000256" key="2">
    <source>
        <dbReference type="ARBA" id="ARBA00023235"/>
    </source>
</evidence>
<dbReference type="InterPro" id="IPR006225">
    <property type="entry name" value="PsdUridine_synth_RluC/D"/>
</dbReference>
<sequence>MKNSVKHYSPSPLPETAAKGIEQQAADSADILNEVEDLEDLIDVAAPGGLEAGAEASAIELEMQPVEFEVDSAAHGERLDKLLARHLNGFSRSRLQQWIESGAVLVDGAVRRSRDSVQMGERVAVRPQAPPESRAFVPEDVALEVVHEDAALLVIDKPAGLVVHPAAGNWGGTVLNGLLHRYPEASGLPRAGIVHRLDKETSGLMVVARTLTAQTDLVRQLQARTVKRSYLALVWGVTPESGTIDAPIGRDPRERIRMAIVLTNSGKPSRTHFRTLGTVPLGRGHVSMVMCQLETGRTHQIRVHFESIGHPLVGDPVYHRAATQRGQRPAIKAPLPVPLGRQALHAFRLGLVHPVTGKHVHWEAPPPADLQALIDALDFDRVGDEDEDDGWEEGEDGVWEYGDDD</sequence>
<evidence type="ECO:0000313" key="12">
    <source>
        <dbReference type="EMBL" id="MDF3832826.1"/>
    </source>
</evidence>
<dbReference type="Gene3D" id="3.30.2350.10">
    <property type="entry name" value="Pseudouridine synthase"/>
    <property type="match status" value="1"/>
</dbReference>
<protein>
    <recommendedName>
        <fullName evidence="5">Ribosomal large subunit pseudouridine synthase D</fullName>
        <ecNumber evidence="4">5.4.99.23</ecNumber>
    </recommendedName>
    <alternativeName>
        <fullName evidence="6">23S rRNA pseudouridine(1911/1915/1917) synthase</fullName>
    </alternativeName>
    <alternativeName>
        <fullName evidence="7">rRNA pseudouridylate synthase D</fullName>
    </alternativeName>
    <alternativeName>
        <fullName evidence="8">rRNA-uridine isomerase D</fullName>
    </alternativeName>
</protein>
<keyword evidence="2" id="KW-0413">Isomerase</keyword>
<feature type="region of interest" description="Disordered" evidence="10">
    <location>
        <begin position="383"/>
        <end position="405"/>
    </location>
</feature>
<evidence type="ECO:0000256" key="6">
    <source>
        <dbReference type="ARBA" id="ARBA00042264"/>
    </source>
</evidence>
<comment type="caution">
    <text evidence="12">The sequence shown here is derived from an EMBL/GenBank/DDBJ whole genome shotgun (WGS) entry which is preliminary data.</text>
</comment>
<evidence type="ECO:0000313" key="13">
    <source>
        <dbReference type="Proteomes" id="UP001216674"/>
    </source>
</evidence>
<evidence type="ECO:0000256" key="4">
    <source>
        <dbReference type="ARBA" id="ARBA00038942"/>
    </source>
</evidence>
<evidence type="ECO:0000256" key="9">
    <source>
        <dbReference type="PROSITE-ProRule" id="PRU00182"/>
    </source>
</evidence>
<dbReference type="InterPro" id="IPR020103">
    <property type="entry name" value="PsdUridine_synth_cat_dom_sf"/>
</dbReference>
<dbReference type="SUPFAM" id="SSF55174">
    <property type="entry name" value="Alpha-L RNA-binding motif"/>
    <property type="match status" value="1"/>
</dbReference>
<dbReference type="PANTHER" id="PTHR21600:SF44">
    <property type="entry name" value="RIBOSOMAL LARGE SUBUNIT PSEUDOURIDINE SYNTHASE D"/>
    <property type="match status" value="1"/>
</dbReference>
<dbReference type="InterPro" id="IPR002942">
    <property type="entry name" value="S4_RNA-bd"/>
</dbReference>
<evidence type="ECO:0000256" key="1">
    <source>
        <dbReference type="ARBA" id="ARBA00010876"/>
    </source>
</evidence>
<dbReference type="Pfam" id="PF01479">
    <property type="entry name" value="S4"/>
    <property type="match status" value="1"/>
</dbReference>
<evidence type="ECO:0000256" key="5">
    <source>
        <dbReference type="ARBA" id="ARBA00040039"/>
    </source>
</evidence>
<dbReference type="EC" id="5.4.99.23" evidence="4"/>
<dbReference type="SMART" id="SM00363">
    <property type="entry name" value="S4"/>
    <property type="match status" value="1"/>
</dbReference>
<dbReference type="EMBL" id="JARJLM010000132">
    <property type="protein sequence ID" value="MDF3832826.1"/>
    <property type="molecule type" value="Genomic_DNA"/>
</dbReference>
<dbReference type="PROSITE" id="PS01129">
    <property type="entry name" value="PSI_RLU"/>
    <property type="match status" value="1"/>
</dbReference>
<comment type="similarity">
    <text evidence="1">Belongs to the pseudouridine synthase RluA family.</text>
</comment>
<proteinExistence type="inferred from homology"/>
<dbReference type="InterPro" id="IPR050188">
    <property type="entry name" value="RluA_PseudoU_synthase"/>
</dbReference>
<evidence type="ECO:0000256" key="7">
    <source>
        <dbReference type="ARBA" id="ARBA00042840"/>
    </source>
</evidence>
<feature type="domain" description="RNA-binding S4" evidence="11">
    <location>
        <begin position="77"/>
        <end position="142"/>
    </location>
</feature>